<keyword evidence="3" id="KW-1185">Reference proteome</keyword>
<evidence type="ECO:0000313" key="2">
    <source>
        <dbReference type="EMBL" id="AJZ75109.1"/>
    </source>
</evidence>
<sequence length="106" mass="12264">MKIEFDVKKYITDIKNSDEYFHTFINRQNIAAGVLVLEPGEEDTQAPHDADELYYIIKGDGYLQIKDKDYSISDGLAYYVQKNIPHKFFGNKKQLIALYFFSGPDS</sequence>
<dbReference type="KEGG" id="tah:SU86_000425"/>
<feature type="domain" description="Cupin type-2" evidence="1">
    <location>
        <begin position="34"/>
        <end position="92"/>
    </location>
</feature>
<organism evidence="2 3">
    <name type="scientific">Candidatus Nitrosotenuis cloacae</name>
    <dbReference type="NCBI Taxonomy" id="1603555"/>
    <lineage>
        <taxon>Archaea</taxon>
        <taxon>Nitrososphaerota</taxon>
        <taxon>Candidatus Nitrosotenuis</taxon>
    </lineage>
</organism>
<protein>
    <submittedName>
        <fullName evidence="2">Cupin</fullName>
    </submittedName>
</protein>
<accession>A0A3G1B2D3</accession>
<dbReference type="RefSeq" id="WP_048187498.1">
    <property type="nucleotide sequence ID" value="NZ_CP011097.1"/>
</dbReference>
<reference evidence="2 3" key="1">
    <citation type="journal article" date="2016" name="Sci. Rep.">
        <title>A novel ammonia-oxidizing archaeon from wastewater treatment plant: Its enrichment, physiological and genomic characteristics.</title>
        <authorList>
            <person name="Li Y."/>
            <person name="Ding K."/>
            <person name="Wen X."/>
            <person name="Zhang B."/>
            <person name="Shen B."/>
            <person name="Yang Y."/>
        </authorList>
    </citation>
    <scope>NUCLEOTIDE SEQUENCE [LARGE SCALE GENOMIC DNA]</scope>
    <source>
        <strain evidence="2 3">SAT1</strain>
    </source>
</reference>
<dbReference type="Pfam" id="PF07883">
    <property type="entry name" value="Cupin_2"/>
    <property type="match status" value="1"/>
</dbReference>
<dbReference type="Proteomes" id="UP000266745">
    <property type="component" value="Chromosome"/>
</dbReference>
<dbReference type="InterPro" id="IPR013096">
    <property type="entry name" value="Cupin_2"/>
</dbReference>
<dbReference type="InterPro" id="IPR011051">
    <property type="entry name" value="RmlC_Cupin_sf"/>
</dbReference>
<evidence type="ECO:0000259" key="1">
    <source>
        <dbReference type="Pfam" id="PF07883"/>
    </source>
</evidence>
<dbReference type="AlphaFoldDB" id="A0A3G1B2D3"/>
<evidence type="ECO:0000313" key="3">
    <source>
        <dbReference type="Proteomes" id="UP000266745"/>
    </source>
</evidence>
<dbReference type="SUPFAM" id="SSF51182">
    <property type="entry name" value="RmlC-like cupins"/>
    <property type="match status" value="1"/>
</dbReference>
<dbReference type="Gene3D" id="2.60.120.10">
    <property type="entry name" value="Jelly Rolls"/>
    <property type="match status" value="1"/>
</dbReference>
<dbReference type="OrthoDB" id="190812at2157"/>
<proteinExistence type="predicted"/>
<dbReference type="InterPro" id="IPR014710">
    <property type="entry name" value="RmlC-like_jellyroll"/>
</dbReference>
<name>A0A3G1B2D3_9ARCH</name>
<gene>
    <name evidence="2" type="ORF">SU86_000425</name>
</gene>
<dbReference type="GeneID" id="24874841"/>
<dbReference type="EMBL" id="CP011097">
    <property type="protein sequence ID" value="AJZ75109.1"/>
    <property type="molecule type" value="Genomic_DNA"/>
</dbReference>
<dbReference type="STRING" id="1603555.SU86_000425"/>